<dbReference type="EMBL" id="QSTL01000012">
    <property type="protein sequence ID" value="RGM54303.1"/>
    <property type="molecule type" value="Genomic_DNA"/>
</dbReference>
<organism evidence="2 3">
    <name type="scientific">Bacteroides uniformis</name>
    <dbReference type="NCBI Taxonomy" id="820"/>
    <lineage>
        <taxon>Bacteria</taxon>
        <taxon>Pseudomonadati</taxon>
        <taxon>Bacteroidota</taxon>
        <taxon>Bacteroidia</taxon>
        <taxon>Bacteroidales</taxon>
        <taxon>Bacteroidaceae</taxon>
        <taxon>Bacteroides</taxon>
    </lineage>
</organism>
<dbReference type="AlphaFoldDB" id="A0A3E4XII5"/>
<reference evidence="2 3" key="1">
    <citation type="submission" date="2018-08" db="EMBL/GenBank/DDBJ databases">
        <title>A genome reference for cultivated species of the human gut microbiota.</title>
        <authorList>
            <person name="Zou Y."/>
            <person name="Xue W."/>
            <person name="Luo G."/>
        </authorList>
    </citation>
    <scope>NUCLEOTIDE SEQUENCE [LARGE SCALE GENOMIC DNA]</scope>
    <source>
        <strain evidence="2 3">OM07-9</strain>
    </source>
</reference>
<sequence>MITDKMSDMEIFKEVWSERGAVHGYMERLIPKYRRPIIKSNKFPMYFTPIEFVSRKNNRYLIFFEARNKKDWERGILYTIICLYEKQGGTNVMMFSTVSKAIHIYSPHFFSRYRSRFLKDDSMPPLDVIKRFFKINPTATIYLVEDSDEFYGTCNEGAIFGKITADNVIVLKTFVSFDMLHDSQEHIKTEIYDNLIKYRAEIQ</sequence>
<reference evidence="1 4" key="2">
    <citation type="journal article" date="2019" name="Nat. Med.">
        <title>A library of human gut bacterial isolates paired with longitudinal multiomics data enables mechanistic microbiome research.</title>
        <authorList>
            <person name="Poyet M."/>
            <person name="Groussin M."/>
            <person name="Gibbons S.M."/>
            <person name="Avila-Pacheco J."/>
            <person name="Jiang X."/>
            <person name="Kearney S.M."/>
            <person name="Perrotta A.R."/>
            <person name="Berdy B."/>
            <person name="Zhao S."/>
            <person name="Lieberman T.D."/>
            <person name="Swanson P.K."/>
            <person name="Smith M."/>
            <person name="Roesemann S."/>
            <person name="Alexander J.E."/>
            <person name="Rich S.A."/>
            <person name="Livny J."/>
            <person name="Vlamakis H."/>
            <person name="Clish C."/>
            <person name="Bullock K."/>
            <person name="Deik A."/>
            <person name="Scott J."/>
            <person name="Pierce K.A."/>
            <person name="Xavier R.J."/>
            <person name="Alm E.J."/>
        </authorList>
    </citation>
    <scope>NUCLEOTIDE SEQUENCE [LARGE SCALE GENOMIC DNA]</scope>
    <source>
        <strain evidence="1 4">BIOML-A27</strain>
    </source>
</reference>
<dbReference type="Proteomes" id="UP000261295">
    <property type="component" value="Unassembled WGS sequence"/>
</dbReference>
<comment type="caution">
    <text evidence="2">The sequence shown here is derived from an EMBL/GenBank/DDBJ whole genome shotgun (WGS) entry which is preliminary data.</text>
</comment>
<dbReference type="EMBL" id="WCUG01000007">
    <property type="protein sequence ID" value="KAB4170522.1"/>
    <property type="molecule type" value="Genomic_DNA"/>
</dbReference>
<protein>
    <submittedName>
        <fullName evidence="2">Uncharacterized protein</fullName>
    </submittedName>
</protein>
<proteinExistence type="predicted"/>
<evidence type="ECO:0000313" key="3">
    <source>
        <dbReference type="Proteomes" id="UP000261295"/>
    </source>
</evidence>
<dbReference type="RefSeq" id="WP_117749558.1">
    <property type="nucleotide sequence ID" value="NZ_JADNJE010000010.1"/>
</dbReference>
<dbReference type="Proteomes" id="UP000433928">
    <property type="component" value="Unassembled WGS sequence"/>
</dbReference>
<name>A0A3E4XII5_BACUN</name>
<evidence type="ECO:0000313" key="1">
    <source>
        <dbReference type="EMBL" id="KAB4170522.1"/>
    </source>
</evidence>
<gene>
    <name evidence="2" type="ORF">DXC07_13450</name>
    <name evidence="1" type="ORF">GAQ59_09795</name>
</gene>
<accession>A0A3E4XII5</accession>
<evidence type="ECO:0000313" key="4">
    <source>
        <dbReference type="Proteomes" id="UP000433928"/>
    </source>
</evidence>
<evidence type="ECO:0000313" key="2">
    <source>
        <dbReference type="EMBL" id="RGM54303.1"/>
    </source>
</evidence>